<dbReference type="AlphaFoldDB" id="A0A166C2V8"/>
<dbReference type="GO" id="GO:0005840">
    <property type="term" value="C:ribosome"/>
    <property type="evidence" value="ECO:0007669"/>
    <property type="project" value="UniProtKB-KW"/>
</dbReference>
<dbReference type="OrthoDB" id="31271at2157"/>
<evidence type="ECO:0000259" key="1">
    <source>
        <dbReference type="Pfam" id="PF05175"/>
    </source>
</evidence>
<keyword evidence="3" id="KW-1185">Reference proteome</keyword>
<keyword evidence="2" id="KW-0689">Ribosomal protein</keyword>
<dbReference type="PATRIC" id="fig|66851.6.peg.1847"/>
<reference evidence="3" key="1">
    <citation type="journal article" date="2016" name="Genome Announc.">
        <title>Draft Genome Sequences of Methanobrevibacter curvatus DSM11111, Methanobrevibacter cuticularis DSM11139, Methanobrevibacter filiformis DSM11501, and Methanobrevibacter oralis DSM7256.</title>
        <authorList>
            <person name="Poehlein A."/>
            <person name="Seedorf H."/>
        </authorList>
    </citation>
    <scope>NUCLEOTIDE SEQUENCE [LARGE SCALE GENOMIC DNA]</scope>
    <source>
        <strain evidence="3">DSM 7256 / JCM 30027 / ZR</strain>
    </source>
</reference>
<dbReference type="InterPro" id="IPR029063">
    <property type="entry name" value="SAM-dependent_MTases_sf"/>
</dbReference>
<dbReference type="RefSeq" id="WP_042694603.1">
    <property type="nucleotide sequence ID" value="NZ_CABMAB010000039.1"/>
</dbReference>
<evidence type="ECO:0000313" key="2">
    <source>
        <dbReference type="EMBL" id="KZX10857.1"/>
    </source>
</evidence>
<organism evidence="2 3">
    <name type="scientific">Methanobrevibacter oralis</name>
    <dbReference type="NCBI Taxonomy" id="66851"/>
    <lineage>
        <taxon>Archaea</taxon>
        <taxon>Methanobacteriati</taxon>
        <taxon>Methanobacteriota</taxon>
        <taxon>Methanomada group</taxon>
        <taxon>Methanobacteria</taxon>
        <taxon>Methanobacteriales</taxon>
        <taxon>Methanobacteriaceae</taxon>
        <taxon>Methanobrevibacter</taxon>
    </lineage>
</organism>
<dbReference type="PANTHER" id="PTHR23290">
    <property type="entry name" value="RRNA N6-ADENOSINE-METHYLTRANSFERASE METTL5"/>
    <property type="match status" value="1"/>
</dbReference>
<feature type="domain" description="Methyltransferase small" evidence="1">
    <location>
        <begin position="37"/>
        <end position="145"/>
    </location>
</feature>
<dbReference type="EMBL" id="LWMU01000103">
    <property type="protein sequence ID" value="KZX10857.1"/>
    <property type="molecule type" value="Genomic_DNA"/>
</dbReference>
<protein>
    <submittedName>
        <fullName evidence="2">Ribosomal protein L11 methyltransferase</fullName>
    </submittedName>
</protein>
<dbReference type="InterPro" id="IPR051720">
    <property type="entry name" value="rRNA_MeTrfase/Polyamine_Synth"/>
</dbReference>
<dbReference type="STRING" id="66851.MBORA_16940"/>
<gene>
    <name evidence="2" type="primary">prmA_3</name>
    <name evidence="2" type="ORF">MBORA_16940</name>
</gene>
<name>A0A166C2V8_METOA</name>
<dbReference type="Pfam" id="PF05175">
    <property type="entry name" value="MTS"/>
    <property type="match status" value="1"/>
</dbReference>
<dbReference type="PANTHER" id="PTHR23290:SF0">
    <property type="entry name" value="RRNA N6-ADENOSINE-METHYLTRANSFERASE METTL5"/>
    <property type="match status" value="1"/>
</dbReference>
<dbReference type="CDD" id="cd02440">
    <property type="entry name" value="AdoMet_MTases"/>
    <property type="match status" value="1"/>
</dbReference>
<dbReference type="GO" id="GO:0008168">
    <property type="term" value="F:methyltransferase activity"/>
    <property type="evidence" value="ECO:0007669"/>
    <property type="project" value="UniProtKB-KW"/>
</dbReference>
<accession>A0A166C2V8</accession>
<proteinExistence type="predicted"/>
<sequence length="209" mass="23988">MKKITRKKHLEMMIQSIPNHPKPDVGLEQYSTPSFIASDLLWNAFSLGDIENKNILDLCCGTGIFTIAPVLLGANFAIGVDIDINSVRLAREVADKLNVDFVKFINKDICDLDEMFDVDTIFQNPPFGSQRKAKKGRDLKFVKKALGFSANVLYSFHMASTEEYLINYYQNNDLKITHIFRYKFPIPNIYEFHTKEKKDIDVIVFRAIV</sequence>
<keyword evidence="2" id="KW-0687">Ribonucleoprotein</keyword>
<dbReference type="InterPro" id="IPR007848">
    <property type="entry name" value="Small_mtfrase_dom"/>
</dbReference>
<dbReference type="Gene3D" id="3.40.50.150">
    <property type="entry name" value="Vaccinia Virus protein VP39"/>
    <property type="match status" value="1"/>
</dbReference>
<keyword evidence="2" id="KW-0808">Transferase</keyword>
<comment type="caution">
    <text evidence="2">The sequence shown here is derived from an EMBL/GenBank/DDBJ whole genome shotgun (WGS) entry which is preliminary data.</text>
</comment>
<dbReference type="Proteomes" id="UP000077428">
    <property type="component" value="Unassembled WGS sequence"/>
</dbReference>
<evidence type="ECO:0000313" key="3">
    <source>
        <dbReference type="Proteomes" id="UP000077428"/>
    </source>
</evidence>
<keyword evidence="2" id="KW-0489">Methyltransferase</keyword>
<dbReference type="GO" id="GO:0032259">
    <property type="term" value="P:methylation"/>
    <property type="evidence" value="ECO:0007669"/>
    <property type="project" value="UniProtKB-KW"/>
</dbReference>
<dbReference type="SUPFAM" id="SSF53335">
    <property type="entry name" value="S-adenosyl-L-methionine-dependent methyltransferases"/>
    <property type="match status" value="1"/>
</dbReference>